<dbReference type="HOGENOM" id="CLU_087058_0_0_1"/>
<accession>F2RWA7</accession>
<protein>
    <submittedName>
        <fullName evidence="2">Uncharacterized protein</fullName>
    </submittedName>
</protein>
<evidence type="ECO:0000313" key="2">
    <source>
        <dbReference type="EMBL" id="EGD95581.1"/>
    </source>
</evidence>
<dbReference type="Proteomes" id="UP000009172">
    <property type="component" value="Unassembled WGS sequence"/>
</dbReference>
<evidence type="ECO:0000313" key="3">
    <source>
        <dbReference type="Proteomes" id="UP000009172"/>
    </source>
</evidence>
<feature type="region of interest" description="Disordered" evidence="1">
    <location>
        <begin position="138"/>
        <end position="178"/>
    </location>
</feature>
<reference evidence="3" key="1">
    <citation type="journal article" date="2012" name="MBio">
        <title>Comparative genome analysis of Trichophyton rubrum and related dermatophytes reveals candidate genes involved in infection.</title>
        <authorList>
            <person name="Martinez D.A."/>
            <person name="Oliver B.G."/>
            <person name="Graeser Y."/>
            <person name="Goldberg J.M."/>
            <person name="Li W."/>
            <person name="Martinez-Rossi N.M."/>
            <person name="Monod M."/>
            <person name="Shelest E."/>
            <person name="Barton R.C."/>
            <person name="Birch E."/>
            <person name="Brakhage A.A."/>
            <person name="Chen Z."/>
            <person name="Gurr S.J."/>
            <person name="Heiman D."/>
            <person name="Heitman J."/>
            <person name="Kosti I."/>
            <person name="Rossi A."/>
            <person name="Saif S."/>
            <person name="Samalova M."/>
            <person name="Saunders C.W."/>
            <person name="Shea T."/>
            <person name="Summerbell R.C."/>
            <person name="Xu J."/>
            <person name="Young S."/>
            <person name="Zeng Q."/>
            <person name="Birren B.W."/>
            <person name="Cuomo C.A."/>
            <person name="White T.C."/>
        </authorList>
    </citation>
    <scope>NUCLEOTIDE SEQUENCE [LARGE SCALE GENOMIC DNA]</scope>
    <source>
        <strain evidence="3">CBS 112818</strain>
    </source>
</reference>
<name>F2RWA7_TRIT1</name>
<evidence type="ECO:0000256" key="1">
    <source>
        <dbReference type="SAM" id="MobiDB-lite"/>
    </source>
</evidence>
<proteinExistence type="predicted"/>
<dbReference type="EMBL" id="GG698489">
    <property type="protein sequence ID" value="EGD95581.1"/>
    <property type="molecule type" value="Genomic_DNA"/>
</dbReference>
<sequence length="178" mass="20047">MAELLRTEGESQKTAIQIGDEDYEIDLSKIPYLSSFVRFQTASEHPDKFVHGPIPQFEAALKGLESGYQIGGNKAQARDMAFKLLYLILLGDFGDEVKDSNKVLNAVLFVVSHAGIFKWRTRTVVRAASEERFVVSENQRSRLDKWEKGEAAKEASERDGDATTSEEGKYDMYDTDSR</sequence>
<gene>
    <name evidence="2" type="ORF">TESG_03054</name>
</gene>
<keyword evidence="3" id="KW-1185">Reference proteome</keyword>
<organism evidence="2 3">
    <name type="scientific">Trichophyton tonsurans (strain CBS 112818)</name>
    <name type="common">Scalp ringworm fungus</name>
    <dbReference type="NCBI Taxonomy" id="647933"/>
    <lineage>
        <taxon>Eukaryota</taxon>
        <taxon>Fungi</taxon>
        <taxon>Dikarya</taxon>
        <taxon>Ascomycota</taxon>
        <taxon>Pezizomycotina</taxon>
        <taxon>Eurotiomycetes</taxon>
        <taxon>Eurotiomycetidae</taxon>
        <taxon>Onygenales</taxon>
        <taxon>Arthrodermataceae</taxon>
        <taxon>Trichophyton</taxon>
    </lineage>
</organism>
<dbReference type="AlphaFoldDB" id="F2RWA7"/>